<evidence type="ECO:0000313" key="2">
    <source>
        <dbReference type="Proteomes" id="UP000019443"/>
    </source>
</evidence>
<dbReference type="Proteomes" id="UP000019443">
    <property type="component" value="Chromosome"/>
</dbReference>
<dbReference type="KEGG" id="rhl:LPU83_0977"/>
<evidence type="ECO:0000313" key="1">
    <source>
        <dbReference type="EMBL" id="CDM56653.1"/>
    </source>
</evidence>
<dbReference type="HOGENOM" id="CLU_3121967_0_0_5"/>
<sequence length="50" mass="5310">MKSPVQRRGFFAIGGTAVKVKVPMLTDETHRGPICQTISAPPCPISLSSV</sequence>
<reference evidence="1" key="1">
    <citation type="submission" date="2013-11" db="EMBL/GenBank/DDBJ databases">
        <title>Draft genome sequence of the broad-host-range Rhizobium sp. LPU83 strain, a member of the low-genetic diversity Oregon-like Rhizobium sp. group.</title>
        <authorList>
            <person name="Wibberg D."/>
            <person name="Puehler A."/>
            <person name="Schlueter A."/>
        </authorList>
    </citation>
    <scope>NUCLEOTIDE SEQUENCE [LARGE SCALE GENOMIC DNA]</scope>
    <source>
        <strain evidence="1">LPU83</strain>
    </source>
</reference>
<proteinExistence type="predicted"/>
<keyword evidence="2" id="KW-1185">Reference proteome</keyword>
<dbReference type="PATRIC" id="fig|348824.6.peg.1057"/>
<name>W6RD98_9HYPH</name>
<protein>
    <submittedName>
        <fullName evidence="1">Uncharacterized protein</fullName>
    </submittedName>
</protein>
<gene>
    <name evidence="1" type="ORF">LPU83_0977</name>
</gene>
<dbReference type="AlphaFoldDB" id="W6RD98"/>
<organism evidence="1 2">
    <name type="scientific">Rhizobium favelukesii</name>
    <dbReference type="NCBI Taxonomy" id="348824"/>
    <lineage>
        <taxon>Bacteria</taxon>
        <taxon>Pseudomonadati</taxon>
        <taxon>Pseudomonadota</taxon>
        <taxon>Alphaproteobacteria</taxon>
        <taxon>Hyphomicrobiales</taxon>
        <taxon>Rhizobiaceae</taxon>
        <taxon>Rhizobium/Agrobacterium group</taxon>
        <taxon>Rhizobium</taxon>
    </lineage>
</organism>
<dbReference type="EMBL" id="HG916852">
    <property type="protein sequence ID" value="CDM56653.1"/>
    <property type="molecule type" value="Genomic_DNA"/>
</dbReference>
<accession>W6RD98</accession>